<reference evidence="2 3" key="1">
    <citation type="submission" date="2018-06" db="EMBL/GenBank/DDBJ databases">
        <authorList>
            <consortium name="Pathogen Informatics"/>
            <person name="Doyle S."/>
        </authorList>
    </citation>
    <scope>NUCLEOTIDE SEQUENCE [LARGE SCALE GENOMIC DNA]</scope>
    <source>
        <strain evidence="2 3">NCTC10376</strain>
    </source>
</reference>
<evidence type="ECO:0000313" key="2">
    <source>
        <dbReference type="EMBL" id="SUC17413.1"/>
    </source>
</evidence>
<sequence>MDGLMKSQLLLTLSLYAFSSFSAIATSTQCTDAEKQQNIANTQIMLLTSFNGPVKSVMMTSTLPNDGRFKAFKGEIQLDECGNLLKDSTSMQEYIEGNVETNLIRTTPDNPFVIRYQFQLKNAYGSHSIYMQETYSKDQQNRLNKKITQYYANDGELIDTLTSQFDYKEGRIVKEIAHSSTSSDEFFTTEYTYDPQGRLRLVKEDEKINVEYHYDDQGKVIKQANYIKGMNGEDKAFISTCLEWDDFDNCTKEQLESTIKFDDEMINYSKAVLHNEFTYYE</sequence>
<dbReference type="AlphaFoldDB" id="A0A379FDL1"/>
<dbReference type="Gene3D" id="2.180.10.10">
    <property type="entry name" value="RHS repeat-associated core"/>
    <property type="match status" value="1"/>
</dbReference>
<keyword evidence="1" id="KW-0732">Signal</keyword>
<dbReference type="EMBL" id="UGTW01000001">
    <property type="protein sequence ID" value="SUC17413.1"/>
    <property type="molecule type" value="Genomic_DNA"/>
</dbReference>
<proteinExistence type="predicted"/>
<feature type="signal peptide" evidence="1">
    <location>
        <begin position="1"/>
        <end position="25"/>
    </location>
</feature>
<name>A0A379FDL1_PROVU</name>
<dbReference type="InterPro" id="IPR006530">
    <property type="entry name" value="YD"/>
</dbReference>
<dbReference type="Proteomes" id="UP000254331">
    <property type="component" value="Unassembled WGS sequence"/>
</dbReference>
<evidence type="ECO:0000256" key="1">
    <source>
        <dbReference type="SAM" id="SignalP"/>
    </source>
</evidence>
<accession>A0A379FDL1</accession>
<dbReference type="NCBIfam" id="TIGR01643">
    <property type="entry name" value="YD_repeat_2x"/>
    <property type="match status" value="1"/>
</dbReference>
<gene>
    <name evidence="2" type="ORF">NCTC10376_03356</name>
</gene>
<organism evidence="2 3">
    <name type="scientific">Proteus vulgaris</name>
    <dbReference type="NCBI Taxonomy" id="585"/>
    <lineage>
        <taxon>Bacteria</taxon>
        <taxon>Pseudomonadati</taxon>
        <taxon>Pseudomonadota</taxon>
        <taxon>Gammaproteobacteria</taxon>
        <taxon>Enterobacterales</taxon>
        <taxon>Morganellaceae</taxon>
        <taxon>Proteus</taxon>
    </lineage>
</organism>
<protein>
    <recommendedName>
        <fullName evidence="4">RHS repeat protein</fullName>
    </recommendedName>
</protein>
<feature type="chain" id="PRO_5016863056" description="RHS repeat protein" evidence="1">
    <location>
        <begin position="26"/>
        <end position="281"/>
    </location>
</feature>
<evidence type="ECO:0000313" key="3">
    <source>
        <dbReference type="Proteomes" id="UP000254331"/>
    </source>
</evidence>
<evidence type="ECO:0008006" key="4">
    <source>
        <dbReference type="Google" id="ProtNLM"/>
    </source>
</evidence>